<dbReference type="AlphaFoldDB" id="A0A1H9HBN7"/>
<name>A0A1H9HBN7_9BACI</name>
<organism evidence="1 2">
    <name type="scientific">Lysinibacillus fusiformis</name>
    <dbReference type="NCBI Taxonomy" id="28031"/>
    <lineage>
        <taxon>Bacteria</taxon>
        <taxon>Bacillati</taxon>
        <taxon>Bacillota</taxon>
        <taxon>Bacilli</taxon>
        <taxon>Bacillales</taxon>
        <taxon>Bacillaceae</taxon>
        <taxon>Lysinibacillus</taxon>
    </lineage>
</organism>
<gene>
    <name evidence="1" type="ORF">SAMN02787113_01976</name>
</gene>
<accession>A0A1H9HBN7</accession>
<comment type="caution">
    <text evidence="1">The sequence shown here is derived from an EMBL/GenBank/DDBJ whole genome shotgun (WGS) entry which is preliminary data.</text>
</comment>
<proteinExistence type="predicted"/>
<dbReference type="Proteomes" id="UP000199410">
    <property type="component" value="Unassembled WGS sequence"/>
</dbReference>
<dbReference type="EMBL" id="FOEL01000006">
    <property type="protein sequence ID" value="SEQ59696.1"/>
    <property type="molecule type" value="Genomic_DNA"/>
</dbReference>
<dbReference type="RefSeq" id="WP_089986015.1">
    <property type="nucleotide sequence ID" value="NZ_FMVP01000006.1"/>
</dbReference>
<protein>
    <submittedName>
        <fullName evidence="1">Bacteriophage HK97-gp10, putative tail-component</fullName>
    </submittedName>
</protein>
<dbReference type="InterPro" id="IPR010064">
    <property type="entry name" value="HK97-gp10_tail"/>
</dbReference>
<dbReference type="Pfam" id="PF04883">
    <property type="entry name" value="HK97-gp10_like"/>
    <property type="match status" value="1"/>
</dbReference>
<reference evidence="1 2" key="1">
    <citation type="submission" date="2016-10" db="EMBL/GenBank/DDBJ databases">
        <authorList>
            <person name="Varghese N."/>
            <person name="Submissions S."/>
        </authorList>
    </citation>
    <scope>NUCLEOTIDE SEQUENCE [LARGE SCALE GENOMIC DNA]</scope>
    <source>
        <strain evidence="1 2">TC-13</strain>
    </source>
</reference>
<evidence type="ECO:0000313" key="2">
    <source>
        <dbReference type="Proteomes" id="UP000199410"/>
    </source>
</evidence>
<evidence type="ECO:0000313" key="1">
    <source>
        <dbReference type="EMBL" id="SEQ59696.1"/>
    </source>
</evidence>
<sequence length="139" mass="15684">MQLSGLTDLQNDLLRTSKNAQKEMPKIMRKVGSKARTVVAKRARKDVKKISGNYHKSWKRGKVFVGNDGAFIVRVFNSSPHAHLIEYGHRMVSETGEDLGRFVHGKKVLDKGMQEFEASDVAEEMLSEWLDGLLADNKL</sequence>